<gene>
    <name evidence="2" type="primary">ycf1</name>
</gene>
<proteinExistence type="predicted"/>
<evidence type="ECO:0000313" key="2">
    <source>
        <dbReference type="EMBL" id="AIN75297.1"/>
    </source>
</evidence>
<feature type="non-terminal residue" evidence="2">
    <location>
        <position position="1"/>
    </location>
</feature>
<protein>
    <submittedName>
        <fullName evidence="2">Ycf1</fullName>
    </submittedName>
</protein>
<dbReference type="AlphaFoldDB" id="A0A088PZR4"/>
<keyword evidence="2" id="KW-0934">Plastid</keyword>
<organism evidence="2">
    <name type="scientific">Dactylaena microphylla</name>
    <dbReference type="NCBI Taxonomy" id="511515"/>
    <lineage>
        <taxon>Eukaryota</taxon>
        <taxon>Viridiplantae</taxon>
        <taxon>Streptophyta</taxon>
        <taxon>Embryophyta</taxon>
        <taxon>Tracheophyta</taxon>
        <taxon>Spermatophyta</taxon>
        <taxon>Magnoliopsida</taxon>
        <taxon>eudicotyledons</taxon>
        <taxon>Gunneridae</taxon>
        <taxon>Pentapetalae</taxon>
        <taxon>rosids</taxon>
        <taxon>malvids</taxon>
        <taxon>Brassicales</taxon>
        <taxon>Cleomaceae</taxon>
        <taxon>Dactylaena</taxon>
    </lineage>
</organism>
<geneLocation type="chloroplast" evidence="2"/>
<feature type="compositionally biased region" description="Basic and acidic residues" evidence="1">
    <location>
        <begin position="52"/>
        <end position="66"/>
    </location>
</feature>
<name>A0A088PZR4_9ROSI</name>
<accession>A0A088PZR4</accession>
<dbReference type="EMBL" id="KF923068">
    <property type="protein sequence ID" value="AIN75297.1"/>
    <property type="molecule type" value="Genomic_DNA"/>
</dbReference>
<feature type="region of interest" description="Disordered" evidence="1">
    <location>
        <begin position="48"/>
        <end position="90"/>
    </location>
</feature>
<evidence type="ECO:0000256" key="1">
    <source>
        <dbReference type="SAM" id="MobiDB-lite"/>
    </source>
</evidence>
<reference evidence="2" key="1">
    <citation type="journal article" date="2014" name="Taxon">
        <title>Resolved phylogeny of Cleomaceae based on all three genomes.</title>
        <authorList>
            <person name="Patchell M.J."/>
            <person name="Roalson E.H."/>
            <person name="Hall J.C."/>
        </authorList>
    </citation>
    <scope>NUCLEOTIDE SEQUENCE</scope>
</reference>
<sequence length="383" mass="46016">EFFLFSSTYKKKPWVIPIKLLLFNFNEIFNFNENKNLNKNITRKKKGFLPSNEKKSSNLNQEDKKSVGQGELESDKEKQRNPESVLSNQEKSIDENYAESKIKKHKQKSKSNIEVKLDFFFSRYLRFQLQWNEVLNPKILNNIKVYSFLLRLKNPSEIAISSIQRGEMRLDTLKIEKNLTFTKLNVKLKKKAIFIIEPVRLSVKHDGQLIIYRTIVISLVHKNKHQISKRYKKKSYIDKKNFDKSITKSKKKTGTGNRKKNHSDFFVPENILSPKRRREFRILICFKLKNINARYRNSPFEKNIQNCDQVLNKKKNLDRDKNNLIKFKFFLWPNFRLEDLACMNRYWFNTNNGNHFSMIRIQMYPQFPIHTFIFYLEKNSIRF</sequence>
<keyword evidence="2" id="KW-0150">Chloroplast</keyword>